<proteinExistence type="inferred from homology"/>
<dbReference type="InterPro" id="IPR036661">
    <property type="entry name" value="Luciferase-like_sf"/>
</dbReference>
<dbReference type="GO" id="GO:0016705">
    <property type="term" value="F:oxidoreductase activity, acting on paired donors, with incorporation or reduction of molecular oxygen"/>
    <property type="evidence" value="ECO:0007669"/>
    <property type="project" value="InterPro"/>
</dbReference>
<comment type="similarity">
    <text evidence="5">Belongs to the NtaA/SnaA/DszA monooxygenase family.</text>
</comment>
<dbReference type="InterPro" id="IPR016215">
    <property type="entry name" value="NTA_MOA"/>
</dbReference>
<dbReference type="RefSeq" id="WP_171470828.1">
    <property type="nucleotide sequence ID" value="NZ_CP053452.2"/>
</dbReference>
<dbReference type="Proteomes" id="UP000503447">
    <property type="component" value="Chromosome"/>
</dbReference>
<dbReference type="Gene3D" id="3.20.20.30">
    <property type="entry name" value="Luciferase-like domain"/>
    <property type="match status" value="1"/>
</dbReference>
<evidence type="ECO:0000256" key="4">
    <source>
        <dbReference type="ARBA" id="ARBA00023033"/>
    </source>
</evidence>
<feature type="binding site" evidence="6">
    <location>
        <position position="153"/>
    </location>
    <ligand>
        <name>FMN</name>
        <dbReference type="ChEBI" id="CHEBI:58210"/>
    </ligand>
</feature>
<dbReference type="EMBL" id="CP053452">
    <property type="protein sequence ID" value="QJW94938.1"/>
    <property type="molecule type" value="Genomic_DNA"/>
</dbReference>
<keyword evidence="9" id="KW-1185">Reference proteome</keyword>
<keyword evidence="2 6" id="KW-0288">FMN</keyword>
<dbReference type="NCBIfam" id="TIGR03860">
    <property type="entry name" value="FMN_nitrolo"/>
    <property type="match status" value="1"/>
</dbReference>
<evidence type="ECO:0000259" key="7">
    <source>
        <dbReference type="Pfam" id="PF00296"/>
    </source>
</evidence>
<evidence type="ECO:0000256" key="5">
    <source>
        <dbReference type="ARBA" id="ARBA00033748"/>
    </source>
</evidence>
<keyword evidence="4" id="KW-0503">Monooxygenase</keyword>
<dbReference type="PIRSF" id="PIRSF000337">
    <property type="entry name" value="NTA_MOA"/>
    <property type="match status" value="1"/>
</dbReference>
<accession>A0A6M5YLV3</accession>
<keyword evidence="1 6" id="KW-0285">Flavoprotein</keyword>
<reference evidence="9" key="1">
    <citation type="submission" date="2020-05" db="EMBL/GenBank/DDBJ databases">
        <title>Frigoriglobus tundricola gen. nov., sp. nov., a psychrotolerant cellulolytic planctomycete of the family Gemmataceae with two divergent copies of 16S rRNA gene.</title>
        <authorList>
            <person name="Kulichevskaya I.S."/>
            <person name="Ivanova A.A."/>
            <person name="Naumoff D.G."/>
            <person name="Beletsky A.V."/>
            <person name="Rijpstra W.I.C."/>
            <person name="Sinninghe Damste J.S."/>
            <person name="Mardanov A.V."/>
            <person name="Ravin N.V."/>
            <person name="Dedysh S.N."/>
        </authorList>
    </citation>
    <scope>NUCLEOTIDE SEQUENCE [LARGE SCALE GENOMIC DNA]</scope>
    <source>
        <strain evidence="9">PL17</strain>
    </source>
</reference>
<dbReference type="SUPFAM" id="SSF51679">
    <property type="entry name" value="Bacterial luciferase-like"/>
    <property type="match status" value="1"/>
</dbReference>
<feature type="binding site" evidence="6">
    <location>
        <position position="57"/>
    </location>
    <ligand>
        <name>FMN</name>
        <dbReference type="ChEBI" id="CHEBI:58210"/>
    </ligand>
</feature>
<feature type="binding site" evidence="6">
    <location>
        <position position="157"/>
    </location>
    <ligand>
        <name>FMN</name>
        <dbReference type="ChEBI" id="CHEBI:58210"/>
    </ligand>
</feature>
<gene>
    <name evidence="8" type="ORF">FTUN_2464</name>
</gene>
<name>A0A6M5YLV3_9BACT</name>
<feature type="domain" description="Luciferase-like" evidence="7">
    <location>
        <begin position="29"/>
        <end position="389"/>
    </location>
</feature>
<dbReference type="GO" id="GO:0004497">
    <property type="term" value="F:monooxygenase activity"/>
    <property type="evidence" value="ECO:0007669"/>
    <property type="project" value="UniProtKB-KW"/>
</dbReference>
<dbReference type="InterPro" id="IPR051260">
    <property type="entry name" value="Diverse_substr_monoxygenases"/>
</dbReference>
<dbReference type="AlphaFoldDB" id="A0A6M5YLV3"/>
<feature type="binding site" evidence="6">
    <location>
        <position position="103"/>
    </location>
    <ligand>
        <name>FMN</name>
        <dbReference type="ChEBI" id="CHEBI:58210"/>
    </ligand>
</feature>
<evidence type="ECO:0000256" key="6">
    <source>
        <dbReference type="PIRSR" id="PIRSR000337-1"/>
    </source>
</evidence>
<dbReference type="Pfam" id="PF00296">
    <property type="entry name" value="Bac_luciferase"/>
    <property type="match status" value="1"/>
</dbReference>
<evidence type="ECO:0000256" key="2">
    <source>
        <dbReference type="ARBA" id="ARBA00022643"/>
    </source>
</evidence>
<keyword evidence="3" id="KW-0560">Oxidoreductase</keyword>
<evidence type="ECO:0000313" key="9">
    <source>
        <dbReference type="Proteomes" id="UP000503447"/>
    </source>
</evidence>
<evidence type="ECO:0000256" key="3">
    <source>
        <dbReference type="ARBA" id="ARBA00023002"/>
    </source>
</evidence>
<dbReference type="PANTHER" id="PTHR30011">
    <property type="entry name" value="ALKANESULFONATE MONOOXYGENASE-RELATED"/>
    <property type="match status" value="1"/>
</dbReference>
<sequence>MKKQMRLNALDMNCVGCCPGLWLHPEDQTTRYNTLEYWTELAQLLERGLFDALFIADIFGIYDVYGGNADAAFRNAVEFPVNDPFLLVPAMALVTKHLSFGITGTPTYEPPYSFARRLSTLDHLTNGRFAWNIVTGYMDSAARAFGQDKQIPHDERYELANEFMQVVYKLWEGSWEDGAVLRDKANRIFARPDKIHKVRHQGKYFRTDAYHICEPSPQRTPVLFQAGASSKGRQFAAKHAECVFISGPTRKIAAGTASDVRKQAARLGRDPGSLVIFAGIGAVVGKTDAEAQAKLADYHKYVSIEGSLSLFSGYTGIDFSKYDLDMPLEYVEIDAIQTIMEEFTKADPTRRWTLREVALHLSGGKSALAGSPATIADELIGWMDETGVDGFNLHYMVSPGDLVDFVDMVVPELQRRGVYKTSYEEGTLREKLYGKGRRYLPDDHPAANYRYGQSLFE</sequence>
<organism evidence="8 9">
    <name type="scientific">Frigoriglobus tundricola</name>
    <dbReference type="NCBI Taxonomy" id="2774151"/>
    <lineage>
        <taxon>Bacteria</taxon>
        <taxon>Pseudomonadati</taxon>
        <taxon>Planctomycetota</taxon>
        <taxon>Planctomycetia</taxon>
        <taxon>Gemmatales</taxon>
        <taxon>Gemmataceae</taxon>
        <taxon>Frigoriglobus</taxon>
    </lineage>
</organism>
<evidence type="ECO:0000256" key="1">
    <source>
        <dbReference type="ARBA" id="ARBA00022630"/>
    </source>
</evidence>
<evidence type="ECO:0000313" key="8">
    <source>
        <dbReference type="EMBL" id="QJW94938.1"/>
    </source>
</evidence>
<dbReference type="InterPro" id="IPR011251">
    <property type="entry name" value="Luciferase-like_dom"/>
</dbReference>
<dbReference type="KEGG" id="ftj:FTUN_2464"/>
<protein>
    <submittedName>
        <fullName evidence="8">LLM class flavin-dependent oxidoreductase</fullName>
    </submittedName>
</protein>
<feature type="binding site" evidence="6">
    <location>
        <position position="229"/>
    </location>
    <ligand>
        <name>FMN</name>
        <dbReference type="ChEBI" id="CHEBI:58210"/>
    </ligand>
</feature>
<dbReference type="PANTHER" id="PTHR30011:SF16">
    <property type="entry name" value="C2H2 FINGER DOMAIN TRANSCRIPTION FACTOR (EUROFUNG)-RELATED"/>
    <property type="match status" value="1"/>
</dbReference>